<dbReference type="GO" id="GO:0004312">
    <property type="term" value="F:fatty acid synthase activity"/>
    <property type="evidence" value="ECO:0007669"/>
    <property type="project" value="TreeGrafter"/>
</dbReference>
<evidence type="ECO:0000313" key="4">
    <source>
        <dbReference type="Proteomes" id="UP000502508"/>
    </source>
</evidence>
<reference evidence="3 4" key="2">
    <citation type="submission" date="2020-03" db="EMBL/GenBank/DDBJ databases">
        <authorList>
            <person name="Ichikawa N."/>
            <person name="Kimura A."/>
            <person name="Kitahashi Y."/>
            <person name="Uohara A."/>
        </authorList>
    </citation>
    <scope>NUCLEOTIDE SEQUENCE [LARGE SCALE GENOMIC DNA]</scope>
    <source>
        <strain evidence="3 4">NBRC 107702</strain>
    </source>
</reference>
<dbReference type="InterPro" id="IPR050091">
    <property type="entry name" value="PKS_NRPS_Biosynth_Enz"/>
</dbReference>
<dbReference type="KEGG" id="pfla:Pflav_008140"/>
<dbReference type="AlphaFoldDB" id="A0A6F8XKQ8"/>
<reference evidence="3 4" key="1">
    <citation type="submission" date="2020-03" db="EMBL/GenBank/DDBJ databases">
        <title>Whole genome shotgun sequence of Phytohabitans flavus NBRC 107702.</title>
        <authorList>
            <person name="Komaki H."/>
            <person name="Tamura T."/>
        </authorList>
    </citation>
    <scope>NUCLEOTIDE SEQUENCE [LARGE SCALE GENOMIC DNA]</scope>
    <source>
        <strain evidence="3 4">NBRC 107702</strain>
    </source>
</reference>
<dbReference type="Proteomes" id="UP000502508">
    <property type="component" value="Chromosome"/>
</dbReference>
<dbReference type="EMBL" id="AP022870">
    <property type="protein sequence ID" value="BCB74404.1"/>
    <property type="molecule type" value="Genomic_DNA"/>
</dbReference>
<dbReference type="InterPro" id="IPR054514">
    <property type="entry name" value="RhiE-like_linker"/>
</dbReference>
<keyword evidence="1" id="KW-0808">Transferase</keyword>
<organism evidence="3 4">
    <name type="scientific">Phytohabitans flavus</name>
    <dbReference type="NCBI Taxonomy" id="1076124"/>
    <lineage>
        <taxon>Bacteria</taxon>
        <taxon>Bacillati</taxon>
        <taxon>Actinomycetota</taxon>
        <taxon>Actinomycetes</taxon>
        <taxon>Micromonosporales</taxon>
        <taxon>Micromonosporaceae</taxon>
    </lineage>
</organism>
<dbReference type="Pfam" id="PF22336">
    <property type="entry name" value="RhiE-like_linker"/>
    <property type="match status" value="1"/>
</dbReference>
<evidence type="ECO:0000313" key="3">
    <source>
        <dbReference type="EMBL" id="BCB74404.1"/>
    </source>
</evidence>
<dbReference type="PANTHER" id="PTHR43775:SF51">
    <property type="entry name" value="INACTIVE PHENOLPHTHIOCEROL SYNTHESIS POLYKETIDE SYNTHASE TYPE I PKS1-RELATED"/>
    <property type="match status" value="1"/>
</dbReference>
<proteinExistence type="predicted"/>
<sequence length="126" mass="13063">MIPDAVPWLISAKSEAALRDQAARLASFVATTDARPVDIGYSLATARAHLPYRASVAGTDRADLAAKLSAIAGGATAERTGASPSCSPGRARSAWAWAASCTACCRPSPRSSTRCARLSRDGCRAR</sequence>
<accession>A0A6F8XKQ8</accession>
<gene>
    <name evidence="3" type="ORF">Pflav_008140</name>
</gene>
<keyword evidence="4" id="KW-1185">Reference proteome</keyword>
<evidence type="ECO:0000256" key="1">
    <source>
        <dbReference type="ARBA" id="ARBA00022679"/>
    </source>
</evidence>
<protein>
    <recommendedName>
        <fullName evidence="2">RhiE-like KS-MAT linker domain-containing protein</fullName>
    </recommendedName>
</protein>
<evidence type="ECO:0000259" key="2">
    <source>
        <dbReference type="Pfam" id="PF22336"/>
    </source>
</evidence>
<feature type="domain" description="RhiE-like KS-MAT linker" evidence="2">
    <location>
        <begin position="10"/>
        <end position="74"/>
    </location>
</feature>
<name>A0A6F8XKQ8_9ACTN</name>
<dbReference type="GO" id="GO:0006633">
    <property type="term" value="P:fatty acid biosynthetic process"/>
    <property type="evidence" value="ECO:0007669"/>
    <property type="project" value="TreeGrafter"/>
</dbReference>
<dbReference type="PANTHER" id="PTHR43775">
    <property type="entry name" value="FATTY ACID SYNTHASE"/>
    <property type="match status" value="1"/>
</dbReference>
<dbReference type="Gene3D" id="3.30.70.3290">
    <property type="match status" value="1"/>
</dbReference>